<comment type="similarity">
    <text evidence="7">Belongs to the binding-protein-dependent transport system permease family.</text>
</comment>
<keyword evidence="6 7" id="KW-0472">Membrane</keyword>
<dbReference type="Gene3D" id="1.10.3720.10">
    <property type="entry name" value="MetI-like"/>
    <property type="match status" value="1"/>
</dbReference>
<dbReference type="InterPro" id="IPR000515">
    <property type="entry name" value="MetI-like"/>
</dbReference>
<comment type="subcellular location">
    <subcellularLocation>
        <location evidence="1 7">Cell membrane</location>
        <topology evidence="1 7">Multi-pass membrane protein</topology>
    </subcellularLocation>
</comment>
<dbReference type="PANTHER" id="PTHR30193">
    <property type="entry name" value="ABC TRANSPORTER PERMEASE PROTEIN"/>
    <property type="match status" value="1"/>
</dbReference>
<keyword evidence="4 7" id="KW-0812">Transmembrane</keyword>
<feature type="domain" description="ABC transmembrane type-1" evidence="8">
    <location>
        <begin position="62"/>
        <end position="276"/>
    </location>
</feature>
<keyword evidence="2 7" id="KW-0813">Transport</keyword>
<accession>A0ABS5A5Y6</accession>
<dbReference type="EMBL" id="JAGIOO010000001">
    <property type="protein sequence ID" value="MBP2472012.1"/>
    <property type="molecule type" value="Genomic_DNA"/>
</dbReference>
<feature type="transmembrane region" description="Helical" evidence="7">
    <location>
        <begin position="162"/>
        <end position="182"/>
    </location>
</feature>
<feature type="transmembrane region" description="Helical" evidence="7">
    <location>
        <begin position="203"/>
        <end position="223"/>
    </location>
</feature>
<dbReference type="RefSeq" id="WP_086782066.1">
    <property type="nucleotide sequence ID" value="NZ_JAGIOO010000001.1"/>
</dbReference>
<dbReference type="PANTHER" id="PTHR30193:SF41">
    <property type="entry name" value="DIACETYLCHITOBIOSE UPTAKE SYSTEM PERMEASE PROTEIN NGCF"/>
    <property type="match status" value="1"/>
</dbReference>
<dbReference type="InterPro" id="IPR051393">
    <property type="entry name" value="ABC_transporter_permease"/>
</dbReference>
<dbReference type="InterPro" id="IPR035906">
    <property type="entry name" value="MetI-like_sf"/>
</dbReference>
<feature type="transmembrane region" description="Helical" evidence="7">
    <location>
        <begin position="103"/>
        <end position="122"/>
    </location>
</feature>
<name>A0ABS5A5Y6_9PSEU</name>
<keyword evidence="5 7" id="KW-1133">Transmembrane helix</keyword>
<evidence type="ECO:0000256" key="6">
    <source>
        <dbReference type="ARBA" id="ARBA00023136"/>
    </source>
</evidence>
<organism evidence="9 10">
    <name type="scientific">Crossiella equi</name>
    <dbReference type="NCBI Taxonomy" id="130796"/>
    <lineage>
        <taxon>Bacteria</taxon>
        <taxon>Bacillati</taxon>
        <taxon>Actinomycetota</taxon>
        <taxon>Actinomycetes</taxon>
        <taxon>Pseudonocardiales</taxon>
        <taxon>Pseudonocardiaceae</taxon>
        <taxon>Crossiella</taxon>
    </lineage>
</organism>
<keyword evidence="3" id="KW-1003">Cell membrane</keyword>
<dbReference type="CDD" id="cd06261">
    <property type="entry name" value="TM_PBP2"/>
    <property type="match status" value="1"/>
</dbReference>
<dbReference type="PROSITE" id="PS50928">
    <property type="entry name" value="ABC_TM1"/>
    <property type="match status" value="1"/>
</dbReference>
<evidence type="ECO:0000259" key="8">
    <source>
        <dbReference type="PROSITE" id="PS50928"/>
    </source>
</evidence>
<evidence type="ECO:0000256" key="4">
    <source>
        <dbReference type="ARBA" id="ARBA00022692"/>
    </source>
</evidence>
<evidence type="ECO:0000256" key="7">
    <source>
        <dbReference type="RuleBase" id="RU363032"/>
    </source>
</evidence>
<keyword evidence="9" id="KW-0762">Sugar transport</keyword>
<evidence type="ECO:0000256" key="3">
    <source>
        <dbReference type="ARBA" id="ARBA00022475"/>
    </source>
</evidence>
<evidence type="ECO:0000313" key="9">
    <source>
        <dbReference type="EMBL" id="MBP2472012.1"/>
    </source>
</evidence>
<keyword evidence="10" id="KW-1185">Reference proteome</keyword>
<dbReference type="Pfam" id="PF00528">
    <property type="entry name" value="BPD_transp_1"/>
    <property type="match status" value="1"/>
</dbReference>
<gene>
    <name evidence="9" type="ORF">JOF53_000884</name>
</gene>
<evidence type="ECO:0000256" key="1">
    <source>
        <dbReference type="ARBA" id="ARBA00004651"/>
    </source>
</evidence>
<dbReference type="SUPFAM" id="SSF161098">
    <property type="entry name" value="MetI-like"/>
    <property type="match status" value="1"/>
</dbReference>
<comment type="caution">
    <text evidence="9">The sequence shown here is derived from an EMBL/GenBank/DDBJ whole genome shotgun (WGS) entry which is preliminary data.</text>
</comment>
<sequence length="288" mass="32106">MASRDARAAWLFAGPAVLGFGVFFAYPALRALYLSFTEFHVLTPPRWTGLDNFVQLWRDEVFWDSLVTTFWFVVLAVALGVAFAVVTAVMMHRLTRSVALRGAIILPFLISGVVAALTWQWLLDPQLGIVNVWLKELFGQHVFFFNEGWAIPSLAVINTWKWLGYYAVLVFAGLQAIPPTVYEAGRVDGAGEVRMFRHLTLPLLRPVLVMVVVLNVISAFQVFDIVQVTTKGGPANASNVLQLYIYNKAFSQFDFGYASAMSVALFAMLALITFSQLRLARANESDLD</sequence>
<reference evidence="9 10" key="1">
    <citation type="submission" date="2021-03" db="EMBL/GenBank/DDBJ databases">
        <title>Sequencing the genomes of 1000 actinobacteria strains.</title>
        <authorList>
            <person name="Klenk H.-P."/>
        </authorList>
    </citation>
    <scope>NUCLEOTIDE SEQUENCE [LARGE SCALE GENOMIC DNA]</scope>
    <source>
        <strain evidence="9 10">DSM 44580</strain>
    </source>
</reference>
<feature type="transmembrane region" description="Helical" evidence="7">
    <location>
        <begin position="70"/>
        <end position="91"/>
    </location>
</feature>
<dbReference type="Proteomes" id="UP001519363">
    <property type="component" value="Unassembled WGS sequence"/>
</dbReference>
<feature type="transmembrane region" description="Helical" evidence="7">
    <location>
        <begin position="9"/>
        <end position="29"/>
    </location>
</feature>
<protein>
    <submittedName>
        <fullName evidence="9">Multiple sugar transport system permease protein</fullName>
    </submittedName>
</protein>
<evidence type="ECO:0000313" key="10">
    <source>
        <dbReference type="Proteomes" id="UP001519363"/>
    </source>
</evidence>
<proteinExistence type="inferred from homology"/>
<evidence type="ECO:0000256" key="5">
    <source>
        <dbReference type="ARBA" id="ARBA00022989"/>
    </source>
</evidence>
<evidence type="ECO:0000256" key="2">
    <source>
        <dbReference type="ARBA" id="ARBA00022448"/>
    </source>
</evidence>
<feature type="transmembrane region" description="Helical" evidence="7">
    <location>
        <begin position="255"/>
        <end position="274"/>
    </location>
</feature>